<sequence length="70" mass="7556">MTTYTTQQGDTVDAIAWAEYGDDGYTLDLLRANPGLADRGPILPAGIEVRLPDRVTAPAVAQIRLWGKEA</sequence>
<dbReference type="OrthoDB" id="8759063at2"/>
<evidence type="ECO:0000313" key="3">
    <source>
        <dbReference type="Proteomes" id="UP000198440"/>
    </source>
</evidence>
<protein>
    <submittedName>
        <fullName evidence="2">P2-like prophage tail protein X</fullName>
    </submittedName>
</protein>
<evidence type="ECO:0000259" key="1">
    <source>
        <dbReference type="PROSITE" id="PS51782"/>
    </source>
</evidence>
<dbReference type="InterPro" id="IPR036779">
    <property type="entry name" value="LysM_dom_sf"/>
</dbReference>
<dbReference type="RefSeq" id="WP_089277715.1">
    <property type="nucleotide sequence ID" value="NZ_FZON01000015.1"/>
</dbReference>
<reference evidence="2 3" key="1">
    <citation type="submission" date="2017-06" db="EMBL/GenBank/DDBJ databases">
        <authorList>
            <person name="Kim H.J."/>
            <person name="Triplett B.A."/>
        </authorList>
    </citation>
    <scope>NUCLEOTIDE SEQUENCE [LARGE SCALE GENOMIC DNA]</scope>
    <source>
        <strain evidence="2 3">DSM 11445</strain>
    </source>
</reference>
<dbReference type="Gene3D" id="3.10.350.10">
    <property type="entry name" value="LysM domain"/>
    <property type="match status" value="1"/>
</dbReference>
<dbReference type="InterPro" id="IPR008861">
    <property type="entry name" value="GpX-like"/>
</dbReference>
<dbReference type="PROSITE" id="PS51782">
    <property type="entry name" value="LYSM"/>
    <property type="match status" value="1"/>
</dbReference>
<dbReference type="CDD" id="cd00118">
    <property type="entry name" value="LysM"/>
    <property type="match status" value="1"/>
</dbReference>
<evidence type="ECO:0000313" key="2">
    <source>
        <dbReference type="EMBL" id="SNS44226.1"/>
    </source>
</evidence>
<dbReference type="InterPro" id="IPR018392">
    <property type="entry name" value="LysM"/>
</dbReference>
<dbReference type="Proteomes" id="UP000198440">
    <property type="component" value="Unassembled WGS sequence"/>
</dbReference>
<dbReference type="Pfam" id="PF05489">
    <property type="entry name" value="Phage_tail_X"/>
    <property type="match status" value="1"/>
</dbReference>
<dbReference type="AlphaFoldDB" id="A0A239EHV7"/>
<organism evidence="2 3">
    <name type="scientific">Antarctobacter heliothermus</name>
    <dbReference type="NCBI Taxonomy" id="74033"/>
    <lineage>
        <taxon>Bacteria</taxon>
        <taxon>Pseudomonadati</taxon>
        <taxon>Pseudomonadota</taxon>
        <taxon>Alphaproteobacteria</taxon>
        <taxon>Rhodobacterales</taxon>
        <taxon>Roseobacteraceae</taxon>
        <taxon>Antarctobacter</taxon>
    </lineage>
</organism>
<gene>
    <name evidence="2" type="ORF">SAMN04488078_101541</name>
</gene>
<name>A0A239EHV7_9RHOB</name>
<proteinExistence type="predicted"/>
<feature type="domain" description="LysM" evidence="1">
    <location>
        <begin position="2"/>
        <end position="51"/>
    </location>
</feature>
<dbReference type="EMBL" id="FZON01000015">
    <property type="protein sequence ID" value="SNS44226.1"/>
    <property type="molecule type" value="Genomic_DNA"/>
</dbReference>
<accession>A0A239EHV7</accession>